<evidence type="ECO:0000256" key="8">
    <source>
        <dbReference type="ARBA" id="ARBA00023277"/>
    </source>
</evidence>
<feature type="binding site" evidence="9">
    <location>
        <position position="203"/>
    </location>
    <ligand>
        <name>alpha-D-glucose 1-phosphate</name>
        <dbReference type="ChEBI" id="CHEBI:58601"/>
    </ligand>
</feature>
<dbReference type="CDD" id="cd02508">
    <property type="entry name" value="ADP_Glucose_PP"/>
    <property type="match status" value="1"/>
</dbReference>
<dbReference type="InterPro" id="IPR056818">
    <property type="entry name" value="GlmU/GlgC-like_hexapep"/>
</dbReference>
<sequence>MSFKNIQSHNKILTIILAGGQGERLYPLTKDRAKPAVPFGGIYRIIDFTLSNCLNSGLRKIVVLTQYKSFSLDRHLRLGWNIFNNELDEYIEQIPPQQRISDQWYQGTADAVYQNIYTLEKEQPEMILILSGDHIYKMDYRNMILFHQTKEADLTISCMEVPLNEGRRFGVIETNEENRTVGFYEKPSEPKPSTNNPESSLVSMGIYLFNTTALVKALINDAKQNTDHDFGKNIIPEMIRSKNVYAYPFKDESKNSANYWRDIGTLDAYWKANMDLVQVSPTFDLYDKDWPIRTYQEQYPPAKTVFHEDFPDGRTGMILDSIVSGGCIISGAKIERCVLSPDVKIDSHSEIYDSIIMESARIGMNVKIRQAIIDKSVNIPNNMDIGYNQEKDSKHFTVTKKGIVVVRKEMPLI</sequence>
<feature type="binding site" evidence="9">
    <location>
        <position position="170"/>
    </location>
    <ligand>
        <name>alpha-D-glucose 1-phosphate</name>
        <dbReference type="ChEBI" id="CHEBI:58601"/>
    </ligand>
</feature>
<dbReference type="UniPathway" id="UPA00164"/>
<dbReference type="Gene3D" id="3.90.550.10">
    <property type="entry name" value="Spore Coat Polysaccharide Biosynthesis Protein SpsA, Chain A"/>
    <property type="match status" value="1"/>
</dbReference>
<evidence type="ECO:0000256" key="4">
    <source>
        <dbReference type="ARBA" id="ARBA00022695"/>
    </source>
</evidence>
<reference evidence="12 13" key="1">
    <citation type="submission" date="2016-07" db="EMBL/GenBank/DDBJ databases">
        <title>Draft genome of Scalindua rubra, obtained from a brine-seawater interface in the Red Sea, sheds light on salt adaptation in anammox bacteria.</title>
        <authorList>
            <person name="Speth D.R."/>
            <person name="Lagkouvardos I."/>
            <person name="Wang Y."/>
            <person name="Qian P.-Y."/>
            <person name="Dutilh B.E."/>
            <person name="Jetten M.S."/>
        </authorList>
    </citation>
    <scope>NUCLEOTIDE SEQUENCE [LARGE SCALE GENOMIC DNA]</scope>
    <source>
        <strain evidence="12">BSI-1</strain>
    </source>
</reference>
<comment type="pathway">
    <text evidence="9">Glycan biosynthesis; glycogen biosynthesis.</text>
</comment>
<evidence type="ECO:0000313" key="13">
    <source>
        <dbReference type="Proteomes" id="UP000094056"/>
    </source>
</evidence>
<dbReference type="InterPro" id="IPR029044">
    <property type="entry name" value="Nucleotide-diphossugar_trans"/>
</dbReference>
<dbReference type="PANTHER" id="PTHR43523">
    <property type="entry name" value="GLUCOSE-1-PHOSPHATE ADENYLYLTRANSFERASE-RELATED"/>
    <property type="match status" value="1"/>
</dbReference>
<evidence type="ECO:0000256" key="7">
    <source>
        <dbReference type="ARBA" id="ARBA00023056"/>
    </source>
</evidence>
<dbReference type="SUPFAM" id="SSF53448">
    <property type="entry name" value="Nucleotide-diphospho-sugar transferases"/>
    <property type="match status" value="1"/>
</dbReference>
<dbReference type="Pfam" id="PF00483">
    <property type="entry name" value="NTP_transferase"/>
    <property type="match status" value="1"/>
</dbReference>
<protein>
    <recommendedName>
        <fullName evidence="9">Glucose-1-phosphate adenylyltransferase</fullName>
        <ecNumber evidence="9">2.7.7.27</ecNumber>
    </recommendedName>
    <alternativeName>
        <fullName evidence="9">ADP-glucose pyrophosphorylase</fullName>
        <shortName evidence="9">ADPGlc PPase</shortName>
    </alternativeName>
    <alternativeName>
        <fullName evidence="9">ADP-glucose synthase</fullName>
    </alternativeName>
</protein>
<name>A0A1E3XFJ0_9BACT</name>
<dbReference type="InterPro" id="IPR023049">
    <property type="entry name" value="GlgC_bac"/>
</dbReference>
<dbReference type="GO" id="GO:0005524">
    <property type="term" value="F:ATP binding"/>
    <property type="evidence" value="ECO:0007669"/>
    <property type="project" value="UniProtKB-KW"/>
</dbReference>
<evidence type="ECO:0000259" key="11">
    <source>
        <dbReference type="Pfam" id="PF24894"/>
    </source>
</evidence>
<dbReference type="HAMAP" id="MF_00624">
    <property type="entry name" value="GlgC"/>
    <property type="match status" value="1"/>
</dbReference>
<keyword evidence="6 9" id="KW-0067">ATP-binding</keyword>
<dbReference type="InterPro" id="IPR005835">
    <property type="entry name" value="NTP_transferase_dom"/>
</dbReference>
<dbReference type="EC" id="2.7.7.27" evidence="9"/>
<dbReference type="PATRIC" id="fig|1872076.5.peg.485"/>
<keyword evidence="7 9" id="KW-0320">Glycogen biosynthesis</keyword>
<keyword evidence="4 9" id="KW-0548">Nucleotidyltransferase</keyword>
<feature type="domain" description="Nucleotidyl transferase" evidence="10">
    <location>
        <begin position="14"/>
        <end position="277"/>
    </location>
</feature>
<feature type="site" description="Could play a key role in the communication between the regulatory and the substrate sites" evidence="9">
    <location>
        <position position="66"/>
    </location>
</feature>
<evidence type="ECO:0000256" key="1">
    <source>
        <dbReference type="ARBA" id="ARBA00010443"/>
    </source>
</evidence>
<evidence type="ECO:0000256" key="2">
    <source>
        <dbReference type="ARBA" id="ARBA00022600"/>
    </source>
</evidence>
<dbReference type="Proteomes" id="UP000094056">
    <property type="component" value="Unassembled WGS sequence"/>
</dbReference>
<dbReference type="SUPFAM" id="SSF51161">
    <property type="entry name" value="Trimeric LpxA-like enzymes"/>
    <property type="match status" value="1"/>
</dbReference>
<dbReference type="NCBIfam" id="TIGR02091">
    <property type="entry name" value="glgC"/>
    <property type="match status" value="1"/>
</dbReference>
<comment type="caution">
    <text evidence="12">The sequence shown here is derived from an EMBL/GenBank/DDBJ whole genome shotgun (WGS) entry which is preliminary data.</text>
</comment>
<evidence type="ECO:0000256" key="9">
    <source>
        <dbReference type="HAMAP-Rule" id="MF_00624"/>
    </source>
</evidence>
<proteinExistence type="inferred from homology"/>
<evidence type="ECO:0000256" key="5">
    <source>
        <dbReference type="ARBA" id="ARBA00022741"/>
    </source>
</evidence>
<keyword evidence="2 9" id="KW-0321">Glycogen metabolism</keyword>
<dbReference type="GO" id="GO:0005978">
    <property type="term" value="P:glycogen biosynthetic process"/>
    <property type="evidence" value="ECO:0007669"/>
    <property type="project" value="UniProtKB-UniRule"/>
</dbReference>
<accession>A0A1E3XFJ0</accession>
<keyword evidence="8 9" id="KW-0119">Carbohydrate metabolism</keyword>
<organism evidence="12 13">
    <name type="scientific">Candidatus Scalindua rubra</name>
    <dbReference type="NCBI Taxonomy" id="1872076"/>
    <lineage>
        <taxon>Bacteria</taxon>
        <taxon>Pseudomonadati</taxon>
        <taxon>Planctomycetota</taxon>
        <taxon>Candidatus Brocadiia</taxon>
        <taxon>Candidatus Brocadiales</taxon>
        <taxon>Candidatus Scalinduaceae</taxon>
        <taxon>Candidatus Scalindua</taxon>
    </lineage>
</organism>
<dbReference type="AlphaFoldDB" id="A0A1E3XFJ0"/>
<comment type="subunit">
    <text evidence="9">Homotetramer.</text>
</comment>
<dbReference type="CDD" id="cd04651">
    <property type="entry name" value="LbH_G1P_AT_C"/>
    <property type="match status" value="1"/>
</dbReference>
<evidence type="ECO:0000259" key="10">
    <source>
        <dbReference type="Pfam" id="PF00483"/>
    </source>
</evidence>
<feature type="site" description="Could play a key role in the communication between the regulatory and the substrate sites" evidence="9">
    <location>
        <position position="104"/>
    </location>
</feature>
<dbReference type="EMBL" id="MAYW01000007">
    <property type="protein sequence ID" value="ODS34416.1"/>
    <property type="molecule type" value="Genomic_DNA"/>
</dbReference>
<dbReference type="NCBIfam" id="NF001947">
    <property type="entry name" value="PRK00725.1"/>
    <property type="match status" value="1"/>
</dbReference>
<dbReference type="PANTHER" id="PTHR43523:SF2">
    <property type="entry name" value="GLUCOSE-1-PHOSPHATE ADENYLYLTRANSFERASE"/>
    <property type="match status" value="1"/>
</dbReference>
<dbReference type="Pfam" id="PF24894">
    <property type="entry name" value="Hexapep_GlmU"/>
    <property type="match status" value="1"/>
</dbReference>
<dbReference type="PROSITE" id="PS00809">
    <property type="entry name" value="ADP_GLC_PYROPHOSPH_2"/>
    <property type="match status" value="1"/>
</dbReference>
<feature type="binding site" evidence="9">
    <location>
        <position position="105"/>
    </location>
    <ligand>
        <name>alpha-D-glucose 1-phosphate</name>
        <dbReference type="ChEBI" id="CHEBI:58601"/>
    </ligand>
</feature>
<dbReference type="InterPro" id="IPR005836">
    <property type="entry name" value="ADP_Glu_pyroP_CS"/>
</dbReference>
<comment type="similarity">
    <text evidence="1 9">Belongs to the bacterial/plant glucose-1-phosphate adenylyltransferase family.</text>
</comment>
<feature type="binding site" evidence="9">
    <location>
        <begin position="185"/>
        <end position="186"/>
    </location>
    <ligand>
        <name>alpha-D-glucose 1-phosphate</name>
        <dbReference type="ChEBI" id="CHEBI:58601"/>
    </ligand>
</feature>
<evidence type="ECO:0000256" key="6">
    <source>
        <dbReference type="ARBA" id="ARBA00022840"/>
    </source>
</evidence>
<keyword evidence="5 9" id="KW-0547">Nucleotide-binding</keyword>
<keyword evidence="3 9" id="KW-0808">Transferase</keyword>
<gene>
    <name evidence="9" type="primary">glgC</name>
    <name evidence="12" type="ORF">SCARUB_00427</name>
</gene>
<dbReference type="Gene3D" id="2.160.10.10">
    <property type="entry name" value="Hexapeptide repeat proteins"/>
    <property type="match status" value="1"/>
</dbReference>
<dbReference type="NCBIfam" id="NF002023">
    <property type="entry name" value="PRK00844.1"/>
    <property type="match status" value="1"/>
</dbReference>
<evidence type="ECO:0000256" key="3">
    <source>
        <dbReference type="ARBA" id="ARBA00022679"/>
    </source>
</evidence>
<dbReference type="InterPro" id="IPR011831">
    <property type="entry name" value="ADP-Glc_PPase"/>
</dbReference>
<feature type="domain" description="Glucose-1-phosphate adenylyltransferase/Bifunctional protein GlmU-like C-terminal hexapeptide" evidence="11">
    <location>
        <begin position="300"/>
        <end position="406"/>
    </location>
</feature>
<dbReference type="InterPro" id="IPR011004">
    <property type="entry name" value="Trimer_LpxA-like_sf"/>
</dbReference>
<comment type="function">
    <text evidence="9">Involved in the biosynthesis of ADP-glucose, a building block required for the elongation reactions to produce glycogen. Catalyzes the reaction between ATP and alpha-D-glucose 1-phosphate (G1P) to produce pyrophosphate and ADP-Glc.</text>
</comment>
<dbReference type="GO" id="GO:0008878">
    <property type="term" value="F:glucose-1-phosphate adenylyltransferase activity"/>
    <property type="evidence" value="ECO:0007669"/>
    <property type="project" value="UniProtKB-UniRule"/>
</dbReference>
<evidence type="ECO:0000313" key="12">
    <source>
        <dbReference type="EMBL" id="ODS34416.1"/>
    </source>
</evidence>
<comment type="catalytic activity">
    <reaction evidence="9">
        <text>alpha-D-glucose 1-phosphate + ATP + H(+) = ADP-alpha-D-glucose + diphosphate</text>
        <dbReference type="Rhea" id="RHEA:12120"/>
        <dbReference type="ChEBI" id="CHEBI:15378"/>
        <dbReference type="ChEBI" id="CHEBI:30616"/>
        <dbReference type="ChEBI" id="CHEBI:33019"/>
        <dbReference type="ChEBI" id="CHEBI:57498"/>
        <dbReference type="ChEBI" id="CHEBI:58601"/>
        <dbReference type="EC" id="2.7.7.27"/>
    </reaction>
</comment>